<name>A0AAW8U572_9ENTE</name>
<dbReference type="Proteomes" id="UP001268577">
    <property type="component" value="Unassembled WGS sequence"/>
</dbReference>
<dbReference type="GO" id="GO:0016787">
    <property type="term" value="F:hydrolase activity"/>
    <property type="evidence" value="ECO:0007669"/>
    <property type="project" value="UniProtKB-KW"/>
</dbReference>
<dbReference type="RefSeq" id="WP_311874445.1">
    <property type="nucleotide sequence ID" value="NZ_JARQBZ010000025.1"/>
</dbReference>
<evidence type="ECO:0000256" key="1">
    <source>
        <dbReference type="ARBA" id="ARBA00022801"/>
    </source>
</evidence>
<proteinExistence type="inferred from homology"/>
<evidence type="ECO:0000313" key="5">
    <source>
        <dbReference type="Proteomes" id="UP001268577"/>
    </source>
</evidence>
<feature type="domain" description="Nudix hydrolase" evidence="3">
    <location>
        <begin position="1"/>
        <end position="96"/>
    </location>
</feature>
<gene>
    <name evidence="4" type="ORF">P7H70_12200</name>
</gene>
<accession>A0AAW8U572</accession>
<dbReference type="InterPro" id="IPR020084">
    <property type="entry name" value="NUDIX_hydrolase_CS"/>
</dbReference>
<organism evidence="4 5">
    <name type="scientific">Vagococcus carniphilus</name>
    <dbReference type="NCBI Taxonomy" id="218144"/>
    <lineage>
        <taxon>Bacteria</taxon>
        <taxon>Bacillati</taxon>
        <taxon>Bacillota</taxon>
        <taxon>Bacilli</taxon>
        <taxon>Lactobacillales</taxon>
        <taxon>Enterococcaceae</taxon>
        <taxon>Vagococcus</taxon>
    </lineage>
</organism>
<evidence type="ECO:0000259" key="3">
    <source>
        <dbReference type="PROSITE" id="PS51462"/>
    </source>
</evidence>
<dbReference type="Gene3D" id="3.90.79.10">
    <property type="entry name" value="Nucleoside Triphosphate Pyrophosphohydrolase"/>
    <property type="match status" value="1"/>
</dbReference>
<dbReference type="SUPFAM" id="SSF55811">
    <property type="entry name" value="Nudix"/>
    <property type="match status" value="1"/>
</dbReference>
<keyword evidence="1 2" id="KW-0378">Hydrolase</keyword>
<evidence type="ECO:0000313" key="4">
    <source>
        <dbReference type="EMBL" id="MDT2834800.1"/>
    </source>
</evidence>
<dbReference type="PROSITE" id="PS51462">
    <property type="entry name" value="NUDIX"/>
    <property type="match status" value="1"/>
</dbReference>
<dbReference type="Pfam" id="PF00293">
    <property type="entry name" value="NUDIX"/>
    <property type="match status" value="1"/>
</dbReference>
<evidence type="ECO:0000256" key="2">
    <source>
        <dbReference type="RuleBase" id="RU003476"/>
    </source>
</evidence>
<dbReference type="PROSITE" id="PS00893">
    <property type="entry name" value="NUDIX_BOX"/>
    <property type="match status" value="1"/>
</dbReference>
<reference evidence="4" key="1">
    <citation type="submission" date="2023-03" db="EMBL/GenBank/DDBJ databases">
        <authorList>
            <person name="Shen W."/>
            <person name="Cai J."/>
        </authorList>
    </citation>
    <scope>NUCLEOTIDE SEQUENCE</scope>
    <source>
        <strain evidence="4">P96-3</strain>
    </source>
</reference>
<dbReference type="AlphaFoldDB" id="A0AAW8U572"/>
<dbReference type="InterPro" id="IPR020476">
    <property type="entry name" value="Nudix_hydrolase"/>
</dbReference>
<comment type="caution">
    <text evidence="4">The sequence shown here is derived from an EMBL/GenBank/DDBJ whole genome shotgun (WGS) entry which is preliminary data.</text>
</comment>
<sequence length="96" mass="10948">MKINSYDLGEKKDELLIIAMIVAKYKGKNVYVRHKDRTTFEIPGGHKEPNETIEECARRELTEEMGATKFAIKPLFVLGVEKEGLEDYGQAFIAEI</sequence>
<dbReference type="PRINTS" id="PR00502">
    <property type="entry name" value="NUDIXFAMILY"/>
</dbReference>
<dbReference type="InterPro" id="IPR015797">
    <property type="entry name" value="NUDIX_hydrolase-like_dom_sf"/>
</dbReference>
<protein>
    <submittedName>
        <fullName evidence="4">NUDIX domain-containing protein</fullName>
    </submittedName>
</protein>
<comment type="similarity">
    <text evidence="2">Belongs to the Nudix hydrolase family.</text>
</comment>
<dbReference type="EMBL" id="JARQBZ010000025">
    <property type="protein sequence ID" value="MDT2834800.1"/>
    <property type="molecule type" value="Genomic_DNA"/>
</dbReference>
<dbReference type="InterPro" id="IPR000086">
    <property type="entry name" value="NUDIX_hydrolase_dom"/>
</dbReference>